<feature type="transmembrane region" description="Helical" evidence="1">
    <location>
        <begin position="214"/>
        <end position="234"/>
    </location>
</feature>
<feature type="transmembrane region" description="Helical" evidence="1">
    <location>
        <begin position="307"/>
        <end position="328"/>
    </location>
</feature>
<comment type="caution">
    <text evidence="2">The sequence shown here is derived from an EMBL/GenBank/DDBJ whole genome shotgun (WGS) entry which is preliminary data.</text>
</comment>
<feature type="transmembrane region" description="Helical" evidence="1">
    <location>
        <begin position="107"/>
        <end position="124"/>
    </location>
</feature>
<dbReference type="Proteomes" id="UP000265540">
    <property type="component" value="Unassembled WGS sequence"/>
</dbReference>
<protein>
    <recommendedName>
        <fullName evidence="4">Glycosyltransferase RgtA/B/C/D-like domain-containing protein</fullName>
    </recommendedName>
</protein>
<sequence>MIKLFRTIKKNHVEIILLILTLFLSHKITFGVDRDSDFYYKKEDIYYEYEVAKQIQKGENPYLRILKGDMLENDKYATQLPHYYNLLAFIRDNSNDNFSGFIESFRLILYVSQVIGGVFIYLIFRKQNKRLLGLCGAIFYIFNVWTLNSMIYLKQDVLAIALLVASFYFLSSDKYRTISYVLYGLSLGIKYIGVFAFPIFIVVYLNKKLTLKKLIINFLLLFFVLITPVIPYLLEDFNSFARSLLFSLTRSPSDSEIIYGYNDLLVRSPESHTSTEIFDKLLPRIPLFISLLMTVALLFLRKIKQGTYVFLSLLVFSIFNPVIFPQYITWVPPFALFPLLDGD</sequence>
<evidence type="ECO:0000256" key="1">
    <source>
        <dbReference type="SAM" id="Phobius"/>
    </source>
</evidence>
<feature type="transmembrane region" description="Helical" evidence="1">
    <location>
        <begin position="180"/>
        <end position="205"/>
    </location>
</feature>
<keyword evidence="1" id="KW-1133">Transmembrane helix</keyword>
<reference evidence="2 3" key="1">
    <citation type="journal article" date="2017" name="ISME J.">
        <title>Energy and carbon metabolisms in a deep terrestrial subsurface fluid microbial community.</title>
        <authorList>
            <person name="Momper L."/>
            <person name="Jungbluth S.P."/>
            <person name="Lee M.D."/>
            <person name="Amend J.P."/>
        </authorList>
    </citation>
    <scope>NUCLEOTIDE SEQUENCE [LARGE SCALE GENOMIC DNA]</scope>
    <source>
        <strain evidence="2">SURF_46</strain>
    </source>
</reference>
<feature type="transmembrane region" description="Helical" evidence="1">
    <location>
        <begin position="131"/>
        <end position="153"/>
    </location>
</feature>
<keyword evidence="1" id="KW-0812">Transmembrane</keyword>
<accession>A0A3A4ZFK3</accession>
<keyword evidence="1" id="KW-0472">Membrane</keyword>
<evidence type="ECO:0000313" key="2">
    <source>
        <dbReference type="EMBL" id="RJR27903.1"/>
    </source>
</evidence>
<evidence type="ECO:0000313" key="3">
    <source>
        <dbReference type="Proteomes" id="UP000265540"/>
    </source>
</evidence>
<evidence type="ECO:0008006" key="4">
    <source>
        <dbReference type="Google" id="ProtNLM"/>
    </source>
</evidence>
<dbReference type="EMBL" id="QZJF01000006">
    <property type="protein sequence ID" value="RJR27903.1"/>
    <property type="molecule type" value="Genomic_DNA"/>
</dbReference>
<feature type="transmembrane region" description="Helical" evidence="1">
    <location>
        <begin position="281"/>
        <end position="300"/>
    </location>
</feature>
<feature type="transmembrane region" description="Helical" evidence="1">
    <location>
        <begin position="12"/>
        <end position="32"/>
    </location>
</feature>
<name>A0A3A4ZFK3_UNCKA</name>
<organism evidence="2 3">
    <name type="scientific">candidate division WWE3 bacterium</name>
    <dbReference type="NCBI Taxonomy" id="2053526"/>
    <lineage>
        <taxon>Bacteria</taxon>
        <taxon>Katanobacteria</taxon>
    </lineage>
</organism>
<dbReference type="AlphaFoldDB" id="A0A3A4ZFK3"/>
<proteinExistence type="predicted"/>
<gene>
    <name evidence="2" type="ORF">C4561_01295</name>
</gene>